<dbReference type="Proteomes" id="UP000199312">
    <property type="component" value="Unassembled WGS sequence"/>
</dbReference>
<feature type="transmembrane region" description="Helical" evidence="1">
    <location>
        <begin position="115"/>
        <end position="133"/>
    </location>
</feature>
<feature type="transmembrane region" description="Helical" evidence="1">
    <location>
        <begin position="154"/>
        <end position="175"/>
    </location>
</feature>
<proteinExistence type="predicted"/>
<dbReference type="EMBL" id="FOZP01000002">
    <property type="protein sequence ID" value="SFS39790.1"/>
    <property type="molecule type" value="Genomic_DNA"/>
</dbReference>
<gene>
    <name evidence="2" type="ORF">SAMN04488006_1051</name>
</gene>
<dbReference type="OrthoDB" id="662673at2"/>
<evidence type="ECO:0000313" key="3">
    <source>
        <dbReference type="Proteomes" id="UP000199312"/>
    </source>
</evidence>
<accession>A0A1I6PHY5</accession>
<feature type="transmembrane region" description="Helical" evidence="1">
    <location>
        <begin position="195"/>
        <end position="215"/>
    </location>
</feature>
<dbReference type="RefSeq" id="WP_090223460.1">
    <property type="nucleotide sequence ID" value="NZ_FOZP01000002.1"/>
</dbReference>
<reference evidence="3" key="1">
    <citation type="submission" date="2016-10" db="EMBL/GenBank/DDBJ databases">
        <authorList>
            <person name="Varghese N."/>
            <person name="Submissions S."/>
        </authorList>
    </citation>
    <scope>NUCLEOTIDE SEQUENCE [LARGE SCALE GENOMIC DNA]</scope>
    <source>
        <strain evidence="3">DSM 24450</strain>
    </source>
</reference>
<dbReference type="AlphaFoldDB" id="A0A1I6PHY5"/>
<name>A0A1I6PHY5_9FLAO</name>
<keyword evidence="1" id="KW-1133">Transmembrane helix</keyword>
<protein>
    <submittedName>
        <fullName evidence="2">Uncharacterized protein</fullName>
    </submittedName>
</protein>
<sequence length="233" mass="27705">MKLTLEQIQQLYIFTRQHYVEHFDVQTELVDHLANDIEQIWKTQPNLSFEDARNISFKKFGVFGFMDIVGERQKALSKKYWKIIWSFAKDWFQLPKIILTIFIFTLFTIACRSKFGEYFLFSSLMIMCVYGLIKAFQLKNNFKKRIKSTGKKWMLEEMIFSAGMGFFTMIPINLINIFNLSNLDENMIYSNWFTLLYAAIFTLLVIGFYVVIEVLPKKAEELLTKNYPEYKLV</sequence>
<feature type="transmembrane region" description="Helical" evidence="1">
    <location>
        <begin position="91"/>
        <end position="109"/>
    </location>
</feature>
<organism evidence="2 3">
    <name type="scientific">Lutibacter maritimus</name>
    <dbReference type="NCBI Taxonomy" id="593133"/>
    <lineage>
        <taxon>Bacteria</taxon>
        <taxon>Pseudomonadati</taxon>
        <taxon>Bacteroidota</taxon>
        <taxon>Flavobacteriia</taxon>
        <taxon>Flavobacteriales</taxon>
        <taxon>Flavobacteriaceae</taxon>
        <taxon>Lutibacter</taxon>
    </lineage>
</organism>
<evidence type="ECO:0000256" key="1">
    <source>
        <dbReference type="SAM" id="Phobius"/>
    </source>
</evidence>
<keyword evidence="1" id="KW-0472">Membrane</keyword>
<dbReference type="STRING" id="593133.SAMN04488006_1051"/>
<evidence type="ECO:0000313" key="2">
    <source>
        <dbReference type="EMBL" id="SFS39790.1"/>
    </source>
</evidence>
<keyword evidence="3" id="KW-1185">Reference proteome</keyword>
<keyword evidence="1" id="KW-0812">Transmembrane</keyword>